<dbReference type="Gene3D" id="3.30.540.30">
    <property type="match status" value="2"/>
</dbReference>
<keyword evidence="3" id="KW-0472">Membrane</keyword>
<feature type="transmembrane region" description="Helical" evidence="3">
    <location>
        <begin position="30"/>
        <end position="49"/>
    </location>
</feature>
<dbReference type="EMBL" id="KI546166">
    <property type="protein sequence ID" value="EST41995.1"/>
    <property type="molecule type" value="Genomic_DNA"/>
</dbReference>
<dbReference type="OrthoDB" id="4694525at2759"/>
<evidence type="ECO:0000256" key="1">
    <source>
        <dbReference type="ARBA" id="ARBA00022723"/>
    </source>
</evidence>
<evidence type="ECO:0000313" key="5">
    <source>
        <dbReference type="EMBL" id="KAH0574900.1"/>
    </source>
</evidence>
<organism evidence="4">
    <name type="scientific">Spironucleus salmonicida</name>
    <dbReference type="NCBI Taxonomy" id="348837"/>
    <lineage>
        <taxon>Eukaryota</taxon>
        <taxon>Metamonada</taxon>
        <taxon>Diplomonadida</taxon>
        <taxon>Hexamitidae</taxon>
        <taxon>Hexamitinae</taxon>
        <taxon>Spironucleus</taxon>
    </lineage>
</organism>
<dbReference type="Proteomes" id="UP000018208">
    <property type="component" value="Unassembled WGS sequence"/>
</dbReference>
<reference evidence="5" key="2">
    <citation type="submission" date="2020-12" db="EMBL/GenBank/DDBJ databases">
        <title>New Spironucleus salmonicida genome in near-complete chromosomes.</title>
        <authorList>
            <person name="Xu F."/>
            <person name="Kurt Z."/>
            <person name="Jimenez-Gonzalez A."/>
            <person name="Astvaldsson A."/>
            <person name="Andersson J.O."/>
            <person name="Svard S.G."/>
        </authorList>
    </citation>
    <scope>NUCLEOTIDE SEQUENCE</scope>
    <source>
        <strain evidence="5">ATCC 50377</strain>
    </source>
</reference>
<dbReference type="PANTHER" id="PTHR23422">
    <property type="entry name" value="DIPEPTIDYL PEPTIDASE III-RELATED"/>
    <property type="match status" value="1"/>
</dbReference>
<reference evidence="4 5" key="1">
    <citation type="journal article" date="2014" name="PLoS Genet.">
        <title>The Genome of Spironucleus salmonicida Highlights a Fish Pathogen Adapted to Fluctuating Environments.</title>
        <authorList>
            <person name="Xu F."/>
            <person name="Jerlstrom-Hultqvist J."/>
            <person name="Einarsson E."/>
            <person name="Astvaldsson A."/>
            <person name="Svard S.G."/>
            <person name="Andersson J.O."/>
        </authorList>
    </citation>
    <scope>NUCLEOTIDE SEQUENCE</scope>
    <source>
        <strain evidence="5">ATCC 50377</strain>
    </source>
</reference>
<name>V6LBX1_9EUKA</name>
<keyword evidence="1" id="KW-0479">Metal-binding</keyword>
<dbReference type="GO" id="GO:0008239">
    <property type="term" value="F:dipeptidyl-peptidase activity"/>
    <property type="evidence" value="ECO:0007669"/>
    <property type="project" value="TreeGrafter"/>
</dbReference>
<accession>V6LBX1</accession>
<keyword evidence="3" id="KW-0812">Transmembrane</keyword>
<dbReference type="GO" id="GO:0046872">
    <property type="term" value="F:metal ion binding"/>
    <property type="evidence" value="ECO:0007669"/>
    <property type="project" value="UniProtKB-KW"/>
</dbReference>
<keyword evidence="6" id="KW-1185">Reference proteome</keyword>
<keyword evidence="2" id="KW-0378">Hydrolase</keyword>
<dbReference type="EMBL" id="AUWU02000003">
    <property type="protein sequence ID" value="KAH0574900.1"/>
    <property type="molecule type" value="Genomic_DNA"/>
</dbReference>
<proteinExistence type="predicted"/>
<keyword evidence="3" id="KW-1133">Transmembrane helix</keyword>
<dbReference type="PANTHER" id="PTHR23422:SF11">
    <property type="entry name" value="DIPEPTIDYL PEPTIDASE 3"/>
    <property type="match status" value="1"/>
</dbReference>
<sequence length="664" mass="75252">MSNLCFEKYPIANLKPAQTVMKLTDKQQKYAYYLSLAAYAGAPIIFSQVNNNSKILLQFLTELCKKFIESEDLYNQLLNNKQVDQDNFRNLCEYTGQFFYQSGNYLGFGDTKFTLRTPFDEMIKLLELIDRDLIQLFQACQEEIYATSPNFIGFGEGAQTSYFPPSFTKEDAEEFNKILTKNAILPENNIVVEADGKYKIMHFCAEAREVAISDEFKGRKVVKSYGLFSSECSKIAEHLAQAVKFADTENQADMLQELIKYYLTGDMAFHLSYSKLWVQDANPAVETYQGFVETYRDPTGVRAEYEAFVACVDPDSSKQLGRLLEPVNCDEILRAIPMPTFLHRKTFNPPTYKAIDIIVFPTSGLPIGINIPNYDDIRNNFGFKNVSLQNVMASRSAKPEDIQYVPDHIKPLIIKYGEQILKAEVATHELFGHGSGSLIMENDISSIPASENITSFYKQNETFASVFGDLQSTFEECRAEISAFYLSFVPLIQEIFEFQKENLDEILLTATYEVFLAGISSLIQHKDSWLQAHSQARFAIIRFVLDKTDAIKIEASDDDIMLTIDSSRLDEIKNAYAEMTNLLNIMKASADITSARAFFDKFSAVDNKWIVIKNIAIKNRKPRKVFVSAMLKNNKICDYEGASMYGLECGLVNVQNMISAGVAK</sequence>
<evidence type="ECO:0000256" key="3">
    <source>
        <dbReference type="SAM" id="Phobius"/>
    </source>
</evidence>
<dbReference type="AlphaFoldDB" id="V6LBX1"/>
<evidence type="ECO:0000313" key="4">
    <source>
        <dbReference type="EMBL" id="EST41995.1"/>
    </source>
</evidence>
<dbReference type="InterPro" id="IPR039461">
    <property type="entry name" value="Peptidase_M49"/>
</dbReference>
<protein>
    <submittedName>
        <fullName evidence="4">Dipeptidyl-peptidase III</fullName>
    </submittedName>
</protein>
<evidence type="ECO:0000313" key="6">
    <source>
        <dbReference type="Proteomes" id="UP000018208"/>
    </source>
</evidence>
<dbReference type="Pfam" id="PF03571">
    <property type="entry name" value="Peptidase_M49"/>
    <property type="match status" value="1"/>
</dbReference>
<dbReference type="VEuPathDB" id="GiardiaDB:SS50377_22515"/>
<dbReference type="GO" id="GO:0005737">
    <property type="term" value="C:cytoplasm"/>
    <property type="evidence" value="ECO:0007669"/>
    <property type="project" value="TreeGrafter"/>
</dbReference>
<evidence type="ECO:0000256" key="2">
    <source>
        <dbReference type="ARBA" id="ARBA00022801"/>
    </source>
</evidence>
<gene>
    <name evidence="4" type="ORF">SS50377_18300</name>
    <name evidence="5" type="ORF">SS50377_22515</name>
</gene>